<evidence type="ECO:0000256" key="7">
    <source>
        <dbReference type="RuleBase" id="RU003425"/>
    </source>
</evidence>
<dbReference type="Proteomes" id="UP000887540">
    <property type="component" value="Unplaced"/>
</dbReference>
<keyword evidence="9" id="KW-1185">Reference proteome</keyword>
<dbReference type="WBParaSite" id="ACRNAN_scaffold187.g31991.t1">
    <property type="protein sequence ID" value="ACRNAN_scaffold187.g31991.t1"/>
    <property type="gene ID" value="ACRNAN_scaffold187.g31991"/>
</dbReference>
<evidence type="ECO:0000256" key="4">
    <source>
        <dbReference type="ARBA" id="ARBA00023273"/>
    </source>
</evidence>
<dbReference type="SUPFAM" id="SSF49354">
    <property type="entry name" value="PapD-like"/>
    <property type="match status" value="2"/>
</dbReference>
<evidence type="ECO:0000259" key="8">
    <source>
        <dbReference type="PROSITE" id="PS50202"/>
    </source>
</evidence>
<dbReference type="InterPro" id="IPR051155">
    <property type="entry name" value="Nematode_MSP"/>
</dbReference>
<keyword evidence="4" id="KW-0966">Cell projection</keyword>
<evidence type="ECO:0000256" key="3">
    <source>
        <dbReference type="ARBA" id="ARBA00023212"/>
    </source>
</evidence>
<dbReference type="InterPro" id="IPR008962">
    <property type="entry name" value="PapD-like_sf"/>
</dbReference>
<reference evidence="10" key="1">
    <citation type="submission" date="2022-11" db="UniProtKB">
        <authorList>
            <consortium name="WormBaseParasite"/>
        </authorList>
    </citation>
    <scope>IDENTIFICATION</scope>
</reference>
<sequence length="230" mass="25730">MLDPKEAVLMAVSCDAFDFASENFSKNCITGEWTNTLESAAKQFRCEWFQGDDIVRSKNLQHKHTYHIKINNSSARLIGWAIKNTIAVRLGVDPPCGMLDPKEAVLMAVSCDAFDFASENFSKNCITGEWTNTLESAAKQFRCEWFQGDDIVRSKNLQHKHTYHIKINNSSARLIGWAIKTMNAVRLGVDPPCGVLEAVLMAVSCDAFDFASANTSNDRITVEWTKTPKN</sequence>
<dbReference type="InterPro" id="IPR000535">
    <property type="entry name" value="MSP_dom"/>
</dbReference>
<evidence type="ECO:0000256" key="6">
    <source>
        <dbReference type="ARBA" id="ARBA00037818"/>
    </source>
</evidence>
<evidence type="ECO:0000256" key="1">
    <source>
        <dbReference type="ARBA" id="ARBA00004245"/>
    </source>
</evidence>
<dbReference type="PROSITE" id="PS50202">
    <property type="entry name" value="MSP"/>
    <property type="match status" value="1"/>
</dbReference>
<keyword evidence="3 7" id="KW-0206">Cytoskeleton</keyword>
<dbReference type="GO" id="GO:0031143">
    <property type="term" value="C:pseudopodium"/>
    <property type="evidence" value="ECO:0007669"/>
    <property type="project" value="UniProtKB-SubCell"/>
</dbReference>
<dbReference type="PANTHER" id="PTHR22920">
    <property type="entry name" value="MAJOR SPERM PROTEIN"/>
    <property type="match status" value="1"/>
</dbReference>
<dbReference type="GO" id="GO:0005856">
    <property type="term" value="C:cytoskeleton"/>
    <property type="evidence" value="ECO:0007669"/>
    <property type="project" value="UniProtKB-SubCell"/>
</dbReference>
<feature type="domain" description="MSP" evidence="8">
    <location>
        <begin position="36"/>
        <end position="162"/>
    </location>
</feature>
<dbReference type="AlphaFoldDB" id="A0A914D4B2"/>
<evidence type="ECO:0000313" key="10">
    <source>
        <dbReference type="WBParaSite" id="ACRNAN_scaffold187.g31991.t1"/>
    </source>
</evidence>
<evidence type="ECO:0000256" key="2">
    <source>
        <dbReference type="ARBA" id="ARBA00022490"/>
    </source>
</evidence>
<dbReference type="InterPro" id="IPR013783">
    <property type="entry name" value="Ig-like_fold"/>
</dbReference>
<organism evidence="9 10">
    <name type="scientific">Acrobeloides nanus</name>
    <dbReference type="NCBI Taxonomy" id="290746"/>
    <lineage>
        <taxon>Eukaryota</taxon>
        <taxon>Metazoa</taxon>
        <taxon>Ecdysozoa</taxon>
        <taxon>Nematoda</taxon>
        <taxon>Chromadorea</taxon>
        <taxon>Rhabditida</taxon>
        <taxon>Tylenchina</taxon>
        <taxon>Cephalobomorpha</taxon>
        <taxon>Cephaloboidea</taxon>
        <taxon>Cephalobidae</taxon>
        <taxon>Acrobeloides</taxon>
    </lineage>
</organism>
<proteinExistence type="predicted"/>
<evidence type="ECO:0000313" key="9">
    <source>
        <dbReference type="Proteomes" id="UP000887540"/>
    </source>
</evidence>
<protein>
    <recommendedName>
        <fullName evidence="7">Major sperm protein</fullName>
    </recommendedName>
</protein>
<evidence type="ECO:0000256" key="5">
    <source>
        <dbReference type="ARBA" id="ARBA00037744"/>
    </source>
</evidence>
<name>A0A914D4B2_9BILA</name>
<dbReference type="Gene3D" id="2.60.40.10">
    <property type="entry name" value="Immunoglobulins"/>
    <property type="match status" value="3"/>
</dbReference>
<keyword evidence="2" id="KW-0963">Cytoplasm</keyword>
<dbReference type="Pfam" id="PF00635">
    <property type="entry name" value="Motile_Sperm"/>
    <property type="match status" value="2"/>
</dbReference>
<comment type="function">
    <text evidence="5 7">Central component in molecular interactions underlying sperm crawling. Forms an extensive filament system that extends from sperm villipoda, along the leading edge of the pseudopod.</text>
</comment>
<accession>A0A914D4B2</accession>
<dbReference type="PANTHER" id="PTHR22920:SF7">
    <property type="entry name" value="MSP DOMAIN-CONTAINING PROTEIN-RELATED"/>
    <property type="match status" value="1"/>
</dbReference>
<comment type="subcellular location">
    <subcellularLocation>
        <location evidence="6">Cell projection</location>
        <location evidence="6">Pseudopodium</location>
    </subcellularLocation>
    <subcellularLocation>
        <location evidence="1">Cytoplasm</location>
        <location evidence="1">Cytoskeleton</location>
    </subcellularLocation>
</comment>